<keyword evidence="1" id="KW-0812">Transmembrane</keyword>
<evidence type="ECO:0000313" key="2">
    <source>
        <dbReference type="EMBL" id="OGM61948.1"/>
    </source>
</evidence>
<organism evidence="2 3">
    <name type="scientific">Candidatus Woesebacteria bacterium RIFCSPLOWO2_01_FULL_39_21</name>
    <dbReference type="NCBI Taxonomy" id="1802519"/>
    <lineage>
        <taxon>Bacteria</taxon>
        <taxon>Candidatus Woeseibacteriota</taxon>
    </lineage>
</organism>
<protein>
    <submittedName>
        <fullName evidence="2">Uncharacterized protein</fullName>
    </submittedName>
</protein>
<reference evidence="2 3" key="1">
    <citation type="journal article" date="2016" name="Nat. Commun.">
        <title>Thousands of microbial genomes shed light on interconnected biogeochemical processes in an aquifer system.</title>
        <authorList>
            <person name="Anantharaman K."/>
            <person name="Brown C.T."/>
            <person name="Hug L.A."/>
            <person name="Sharon I."/>
            <person name="Castelle C.J."/>
            <person name="Probst A.J."/>
            <person name="Thomas B.C."/>
            <person name="Singh A."/>
            <person name="Wilkins M.J."/>
            <person name="Karaoz U."/>
            <person name="Brodie E.L."/>
            <person name="Williams K.H."/>
            <person name="Hubbard S.S."/>
            <person name="Banfield J.F."/>
        </authorList>
    </citation>
    <scope>NUCLEOTIDE SEQUENCE [LARGE SCALE GENOMIC DNA]</scope>
</reference>
<proteinExistence type="predicted"/>
<dbReference type="EMBL" id="MGHF01000030">
    <property type="protein sequence ID" value="OGM61948.1"/>
    <property type="molecule type" value="Genomic_DNA"/>
</dbReference>
<gene>
    <name evidence="2" type="ORF">A2961_02695</name>
</gene>
<accession>A0A1F8BF55</accession>
<dbReference type="AlphaFoldDB" id="A0A1F8BF55"/>
<dbReference type="STRING" id="1802519.A2961_02695"/>
<name>A0A1F8BF55_9BACT</name>
<keyword evidence="1" id="KW-0472">Membrane</keyword>
<feature type="transmembrane region" description="Helical" evidence="1">
    <location>
        <begin position="133"/>
        <end position="156"/>
    </location>
</feature>
<evidence type="ECO:0000256" key="1">
    <source>
        <dbReference type="SAM" id="Phobius"/>
    </source>
</evidence>
<comment type="caution">
    <text evidence="2">The sequence shown here is derived from an EMBL/GenBank/DDBJ whole genome shotgun (WGS) entry which is preliminary data.</text>
</comment>
<keyword evidence="1" id="KW-1133">Transmembrane helix</keyword>
<dbReference type="Proteomes" id="UP000177082">
    <property type="component" value="Unassembled WGS sequence"/>
</dbReference>
<evidence type="ECO:0000313" key="3">
    <source>
        <dbReference type="Proteomes" id="UP000177082"/>
    </source>
</evidence>
<sequence length="177" mass="20926">MRKIFKIIYLFFCFIGLIYLVIPLSDFPLPPKDAIQSDEPADTETHLRRAYFTNYSRDEVLSHYQSLFGGYLLNYPPEESKILIRDQTRSTFLQELVVPFKKSLFINGFEPSDEKDAIFIKGQSWKQKIIVKFVPSLMAVRIFVFILTSIVFWFVLKNFTINLQGLFKEAKKLWTYR</sequence>
<feature type="transmembrane region" description="Helical" evidence="1">
    <location>
        <begin position="7"/>
        <end position="25"/>
    </location>
</feature>